<dbReference type="EMBL" id="LUGG01000003">
    <property type="protein sequence ID" value="OBZ76617.1"/>
    <property type="molecule type" value="Genomic_DNA"/>
</dbReference>
<gene>
    <name evidence="2" type="ORF">A0H81_03728</name>
</gene>
<protein>
    <recommendedName>
        <fullName evidence="1">GST N-terminal domain-containing protein</fullName>
    </recommendedName>
</protein>
<dbReference type="PROSITE" id="PS50404">
    <property type="entry name" value="GST_NTER"/>
    <property type="match status" value="1"/>
</dbReference>
<dbReference type="OMA" id="IGNDVYC"/>
<dbReference type="Pfam" id="PF13417">
    <property type="entry name" value="GST_N_3"/>
    <property type="match status" value="1"/>
</dbReference>
<dbReference type="Pfam" id="PF25907">
    <property type="entry name" value="DUF7962"/>
    <property type="match status" value="1"/>
</dbReference>
<dbReference type="InterPro" id="IPR036282">
    <property type="entry name" value="Glutathione-S-Trfase_C_sf"/>
</dbReference>
<dbReference type="InterPro" id="IPR058268">
    <property type="entry name" value="DUF7962"/>
</dbReference>
<comment type="caution">
    <text evidence="2">The sequence shown here is derived from an EMBL/GenBank/DDBJ whole genome shotgun (WGS) entry which is preliminary data.</text>
</comment>
<dbReference type="AlphaFoldDB" id="A0A1C7MJ24"/>
<reference evidence="2 3" key="1">
    <citation type="submission" date="2016-03" db="EMBL/GenBank/DDBJ databases">
        <title>Whole genome sequencing of Grifola frondosa 9006-11.</title>
        <authorList>
            <person name="Min B."/>
            <person name="Park H."/>
            <person name="Kim J.-G."/>
            <person name="Cho H."/>
            <person name="Oh Y.-L."/>
            <person name="Kong W.-S."/>
            <person name="Choi I.-G."/>
        </authorList>
    </citation>
    <scope>NUCLEOTIDE SEQUENCE [LARGE SCALE GENOMIC DNA]</scope>
    <source>
        <strain evidence="2 3">9006-11</strain>
    </source>
</reference>
<accession>A0A1C7MJ24</accession>
<name>A0A1C7MJ24_GRIFR</name>
<keyword evidence="3" id="KW-1185">Reference proteome</keyword>
<dbReference type="STRING" id="5627.A0A1C7MJ24"/>
<dbReference type="CDD" id="cd00570">
    <property type="entry name" value="GST_N_family"/>
    <property type="match status" value="1"/>
</dbReference>
<sequence length="333" mass="37095">MLSSKFPVVLYHYDASPFSTKVKNILALKRIAHKRVDVPMTLPRPDLSRLGVTYRRIPVLAIGNDIYCDSSLIASALERRFPSSKGYGTIFPPRKGGATDTGLIKAFAMYYADRVLFPLAAQNLPYKKFTPEFVQDRSAWLGTPIDNDKMAARQPEVKSSISSHMGLLEEQLADGREWLMDTELPSLADVSVQFVYAWLQQFRSVKEVFDPAKFPQTIRWISQLSEYLDTPQANAAYEKITGEEAAVLISSSQSEDHCIVGFDDIEAGRLGVELHDYVAVTPTDNGKVPTEGRLVALNREEVVIQTKSLTGKVIHCHFPRLNFSVKAGGVAKL</sequence>
<dbReference type="OrthoDB" id="202840at2759"/>
<evidence type="ECO:0000313" key="2">
    <source>
        <dbReference type="EMBL" id="OBZ76617.1"/>
    </source>
</evidence>
<evidence type="ECO:0000259" key="1">
    <source>
        <dbReference type="PROSITE" id="PS50404"/>
    </source>
</evidence>
<dbReference type="InterPro" id="IPR036249">
    <property type="entry name" value="Thioredoxin-like_sf"/>
</dbReference>
<dbReference type="SUPFAM" id="SSF52833">
    <property type="entry name" value="Thioredoxin-like"/>
    <property type="match status" value="1"/>
</dbReference>
<feature type="domain" description="GST N-terminal" evidence="1">
    <location>
        <begin position="6"/>
        <end position="85"/>
    </location>
</feature>
<dbReference type="Gene3D" id="3.40.30.110">
    <property type="match status" value="1"/>
</dbReference>
<dbReference type="InterPro" id="IPR004045">
    <property type="entry name" value="Glutathione_S-Trfase_N"/>
</dbReference>
<dbReference type="Proteomes" id="UP000092993">
    <property type="component" value="Unassembled WGS sequence"/>
</dbReference>
<proteinExistence type="predicted"/>
<dbReference type="SUPFAM" id="SSF47616">
    <property type="entry name" value="GST C-terminal domain-like"/>
    <property type="match status" value="1"/>
</dbReference>
<dbReference type="Gene3D" id="1.20.1050.10">
    <property type="match status" value="1"/>
</dbReference>
<evidence type="ECO:0000313" key="3">
    <source>
        <dbReference type="Proteomes" id="UP000092993"/>
    </source>
</evidence>
<organism evidence="2 3">
    <name type="scientific">Grifola frondosa</name>
    <name type="common">Maitake</name>
    <name type="synonym">Polyporus frondosus</name>
    <dbReference type="NCBI Taxonomy" id="5627"/>
    <lineage>
        <taxon>Eukaryota</taxon>
        <taxon>Fungi</taxon>
        <taxon>Dikarya</taxon>
        <taxon>Basidiomycota</taxon>
        <taxon>Agaricomycotina</taxon>
        <taxon>Agaricomycetes</taxon>
        <taxon>Polyporales</taxon>
        <taxon>Grifolaceae</taxon>
        <taxon>Grifola</taxon>
    </lineage>
</organism>